<dbReference type="PANTHER" id="PTHR37318:SF1">
    <property type="entry name" value="BSL7504 PROTEIN"/>
    <property type="match status" value="1"/>
</dbReference>
<evidence type="ECO:0000259" key="1">
    <source>
        <dbReference type="Pfam" id="PF13601"/>
    </source>
</evidence>
<dbReference type="eggNOG" id="COG1846">
    <property type="taxonomic scope" value="Bacteria"/>
</dbReference>
<feature type="domain" description="Winged helix DNA-binding" evidence="1">
    <location>
        <begin position="12"/>
        <end position="94"/>
    </location>
</feature>
<name>Q2IYZ0_RHOP2</name>
<gene>
    <name evidence="2" type="ordered locus">RPB_1862</name>
</gene>
<dbReference type="Pfam" id="PF13601">
    <property type="entry name" value="HTH_34"/>
    <property type="match status" value="1"/>
</dbReference>
<proteinExistence type="predicted"/>
<accession>Q2IYZ0</accession>
<dbReference type="KEGG" id="rpb:RPB_1862"/>
<dbReference type="InterPro" id="IPR027395">
    <property type="entry name" value="WH_DNA-bd_dom"/>
</dbReference>
<dbReference type="EMBL" id="CP000250">
    <property type="protein sequence ID" value="ABD06570.1"/>
    <property type="molecule type" value="Genomic_DNA"/>
</dbReference>
<dbReference type="OrthoDB" id="5521380at2"/>
<dbReference type="InterPro" id="IPR036388">
    <property type="entry name" value="WH-like_DNA-bd_sf"/>
</dbReference>
<dbReference type="SUPFAM" id="SSF46785">
    <property type="entry name" value="Winged helix' DNA-binding domain"/>
    <property type="match status" value="1"/>
</dbReference>
<sequence length="102" mass="10541">MAAFDDIIHQPLRLKIMAALNALPDAQGMEFARLKKLTGATDGNLGAHIETLSKAGYVAVDKTFVGKKPQTTVTASAAGRAAFARHVATLREIIAGAVPGGG</sequence>
<reference evidence="2 3" key="1">
    <citation type="submission" date="2006-01" db="EMBL/GenBank/DDBJ databases">
        <title>Complete sequence of Rhodopseudomonas palustris HaA2.</title>
        <authorList>
            <consortium name="US DOE Joint Genome Institute"/>
            <person name="Copeland A."/>
            <person name="Lucas S."/>
            <person name="Lapidus A."/>
            <person name="Barry K."/>
            <person name="Detter J.C."/>
            <person name="Glavina T."/>
            <person name="Hammon N."/>
            <person name="Israni S."/>
            <person name="Pitluck S."/>
            <person name="Chain P."/>
            <person name="Malfatti S."/>
            <person name="Shin M."/>
            <person name="Vergez L."/>
            <person name="Schmutz J."/>
            <person name="Larimer F."/>
            <person name="Land M."/>
            <person name="Hauser L."/>
            <person name="Pelletier D.A."/>
            <person name="Kyrpides N."/>
            <person name="Anderson I."/>
            <person name="Oda Y."/>
            <person name="Harwood C.S."/>
            <person name="Richardson P."/>
        </authorList>
    </citation>
    <scope>NUCLEOTIDE SEQUENCE [LARGE SCALE GENOMIC DNA]</scope>
    <source>
        <strain evidence="2 3">HaA2</strain>
    </source>
</reference>
<dbReference type="PANTHER" id="PTHR37318">
    <property type="entry name" value="BSL7504 PROTEIN"/>
    <property type="match status" value="1"/>
</dbReference>
<dbReference type="InterPro" id="IPR036390">
    <property type="entry name" value="WH_DNA-bd_sf"/>
</dbReference>
<dbReference type="AlphaFoldDB" id="Q2IYZ0"/>
<protein>
    <submittedName>
        <fullName evidence="2">Transcriptional regulator</fullName>
    </submittedName>
</protein>
<dbReference type="RefSeq" id="WP_011440758.1">
    <property type="nucleotide sequence ID" value="NC_007778.1"/>
</dbReference>
<dbReference type="STRING" id="316058.RPB_1862"/>
<dbReference type="Gene3D" id="1.10.10.10">
    <property type="entry name" value="Winged helix-like DNA-binding domain superfamily/Winged helix DNA-binding domain"/>
    <property type="match status" value="1"/>
</dbReference>
<dbReference type="Proteomes" id="UP000008809">
    <property type="component" value="Chromosome"/>
</dbReference>
<evidence type="ECO:0000313" key="3">
    <source>
        <dbReference type="Proteomes" id="UP000008809"/>
    </source>
</evidence>
<keyword evidence="3" id="KW-1185">Reference proteome</keyword>
<dbReference type="HOGENOM" id="CLU_142189_1_2_5"/>
<organism evidence="2 3">
    <name type="scientific">Rhodopseudomonas palustris (strain HaA2)</name>
    <dbReference type="NCBI Taxonomy" id="316058"/>
    <lineage>
        <taxon>Bacteria</taxon>
        <taxon>Pseudomonadati</taxon>
        <taxon>Pseudomonadota</taxon>
        <taxon>Alphaproteobacteria</taxon>
        <taxon>Hyphomicrobiales</taxon>
        <taxon>Nitrobacteraceae</taxon>
        <taxon>Rhodopseudomonas</taxon>
    </lineage>
</organism>
<evidence type="ECO:0000313" key="2">
    <source>
        <dbReference type="EMBL" id="ABD06570.1"/>
    </source>
</evidence>